<dbReference type="SUPFAM" id="SSF55166">
    <property type="entry name" value="Hedgehog/DD-peptidase"/>
    <property type="match status" value="1"/>
</dbReference>
<evidence type="ECO:0000256" key="2">
    <source>
        <dbReference type="ARBA" id="ARBA00022670"/>
    </source>
</evidence>
<dbReference type="InterPro" id="IPR000755">
    <property type="entry name" value="A_A_dipeptidase"/>
</dbReference>
<keyword evidence="7 9" id="KW-0482">Metalloprotease</keyword>
<reference evidence="11 12" key="1">
    <citation type="submission" date="2022-02" db="EMBL/GenBank/DDBJ databases">
        <title>Genome sequence data of Kingella unionensis sp. nov. strain CICC 24913 (CCUG 75125).</title>
        <authorList>
            <person name="Xiao M."/>
        </authorList>
    </citation>
    <scope>NUCLEOTIDE SEQUENCE [LARGE SCALE GENOMIC DNA]</scope>
    <source>
        <strain evidence="11 12">CICC 24913</strain>
    </source>
</reference>
<keyword evidence="3 9" id="KW-0479">Metal-binding</keyword>
<dbReference type="EC" id="3.4.13.22" evidence="9 10"/>
<keyword evidence="12" id="KW-1185">Reference proteome</keyword>
<protein>
    <recommendedName>
        <fullName evidence="9 10">D-alanyl-D-alanine dipeptidase</fullName>
        <shortName evidence="9 10">D-Ala-D-Ala dipeptidase</shortName>
        <ecNumber evidence="9 10">3.4.13.22</ecNumber>
    </recommendedName>
</protein>
<keyword evidence="4 9" id="KW-0378">Hydrolase</keyword>
<evidence type="ECO:0000256" key="6">
    <source>
        <dbReference type="ARBA" id="ARBA00022997"/>
    </source>
</evidence>
<keyword evidence="6 9" id="KW-0224">Dipeptidase</keyword>
<feature type="active site" description="Proton donor/acceptor" evidence="9">
    <location>
        <position position="204"/>
    </location>
</feature>
<evidence type="ECO:0000313" key="12">
    <source>
        <dbReference type="Proteomes" id="UP001298424"/>
    </source>
</evidence>
<organism evidence="11 12">
    <name type="scientific">Kingella pumchi</name>
    <dbReference type="NCBI Taxonomy" id="2779506"/>
    <lineage>
        <taxon>Bacteria</taxon>
        <taxon>Pseudomonadati</taxon>
        <taxon>Pseudomonadota</taxon>
        <taxon>Betaproteobacteria</taxon>
        <taxon>Neisseriales</taxon>
        <taxon>Neisseriaceae</taxon>
        <taxon>Kingella</taxon>
    </lineage>
</organism>
<keyword evidence="8 10" id="KW-0961">Cell wall biogenesis/degradation</keyword>
<feature type="binding site" evidence="9">
    <location>
        <position position="134"/>
    </location>
    <ligand>
        <name>Zn(2+)</name>
        <dbReference type="ChEBI" id="CHEBI:29105"/>
        <note>catalytic</note>
    </ligand>
</feature>
<dbReference type="EMBL" id="JAKOOW010000001">
    <property type="protein sequence ID" value="MCG6502981.1"/>
    <property type="molecule type" value="Genomic_DNA"/>
</dbReference>
<dbReference type="Gene3D" id="3.30.1380.10">
    <property type="match status" value="1"/>
</dbReference>
<sequence>MPYPALTAVPMPDWNQLAAVPVAECGAPLLPVPETPRLRVRAAYFEMGIAGAMKQILLREPVIERLLAALDALPECCGIEVLDGWRPVSVQAALREQFRGAITARHPEYGEEQIQAALDQFVANPYRKDMSPPHLSGGSVDLTLFDTAGRQALDMGTAFDEPSHLSYSAALEAETAPRYTQARHNRRLLVHAMLGAGFTNLPSEWWHFDYGNQNWAFFSGAPEAFFGAAEHPQAA</sequence>
<dbReference type="Proteomes" id="UP001298424">
    <property type="component" value="Unassembled WGS sequence"/>
</dbReference>
<evidence type="ECO:0000256" key="1">
    <source>
        <dbReference type="ARBA" id="ARBA00001362"/>
    </source>
</evidence>
<keyword evidence="5 9" id="KW-0862">Zinc</keyword>
<feature type="site" description="Transition state stabilizer" evidence="9">
    <location>
        <position position="86"/>
    </location>
</feature>
<evidence type="ECO:0000256" key="5">
    <source>
        <dbReference type="ARBA" id="ARBA00022833"/>
    </source>
</evidence>
<evidence type="ECO:0000256" key="4">
    <source>
        <dbReference type="ARBA" id="ARBA00022801"/>
    </source>
</evidence>
<dbReference type="InterPro" id="IPR009045">
    <property type="entry name" value="Zn_M74/Hedgehog-like"/>
</dbReference>
<dbReference type="Pfam" id="PF01427">
    <property type="entry name" value="Peptidase_M15"/>
    <property type="match status" value="1"/>
</dbReference>
<gene>
    <name evidence="9" type="primary">ddpX</name>
    <name evidence="11" type="ORF">MB824_00470</name>
</gene>
<evidence type="ECO:0000256" key="8">
    <source>
        <dbReference type="ARBA" id="ARBA00023316"/>
    </source>
</evidence>
<dbReference type="PIRSF" id="PIRSF026671">
    <property type="entry name" value="AA_dipeptidase"/>
    <property type="match status" value="1"/>
</dbReference>
<dbReference type="HAMAP" id="MF_01924">
    <property type="entry name" value="A_A_dipeptidase"/>
    <property type="match status" value="1"/>
</dbReference>
<evidence type="ECO:0000313" key="11">
    <source>
        <dbReference type="EMBL" id="MCG6502981.1"/>
    </source>
</evidence>
<dbReference type="RefSeq" id="WP_238744879.1">
    <property type="nucleotide sequence ID" value="NZ_JAKOOW010000001.1"/>
</dbReference>
<comment type="catalytic activity">
    <reaction evidence="1 9 10">
        <text>D-alanyl-D-alanine + H2O = 2 D-alanine</text>
        <dbReference type="Rhea" id="RHEA:20661"/>
        <dbReference type="ChEBI" id="CHEBI:15377"/>
        <dbReference type="ChEBI" id="CHEBI:57416"/>
        <dbReference type="ChEBI" id="CHEBI:57822"/>
        <dbReference type="EC" id="3.4.13.22"/>
    </reaction>
</comment>
<comment type="caution">
    <text evidence="11">The sequence shown here is derived from an EMBL/GenBank/DDBJ whole genome shotgun (WGS) entry which is preliminary data.</text>
</comment>
<evidence type="ECO:0000256" key="7">
    <source>
        <dbReference type="ARBA" id="ARBA00023049"/>
    </source>
</evidence>
<feature type="binding site" evidence="9">
    <location>
        <position position="141"/>
    </location>
    <ligand>
        <name>Zn(2+)</name>
        <dbReference type="ChEBI" id="CHEBI:29105"/>
        <note>catalytic</note>
    </ligand>
</feature>
<dbReference type="PANTHER" id="PTHR43126">
    <property type="entry name" value="D-ALANYL-D-ALANINE DIPEPTIDASE"/>
    <property type="match status" value="1"/>
</dbReference>
<comment type="similarity">
    <text evidence="9 10">Belongs to the peptidase M15D family.</text>
</comment>
<proteinExistence type="inferred from homology"/>
<feature type="binding site" evidence="9">
    <location>
        <position position="207"/>
    </location>
    <ligand>
        <name>Zn(2+)</name>
        <dbReference type="ChEBI" id="CHEBI:29105"/>
        <note>catalytic</note>
    </ligand>
</feature>
<dbReference type="CDD" id="cd14843">
    <property type="entry name" value="D-Ala-D-Ala_dipeptidase_like"/>
    <property type="match status" value="1"/>
</dbReference>
<comment type="cofactor">
    <cofactor evidence="9">
        <name>Zn(2+)</name>
        <dbReference type="ChEBI" id="CHEBI:29105"/>
    </cofactor>
    <text evidence="9">Binds 1 zinc ion per subunit.</text>
</comment>
<comment type="function">
    <text evidence="9 10">Catalyzes hydrolysis of the D-alanyl-D-alanine dipeptide.</text>
</comment>
<accession>A0ABS9NJM8</accession>
<keyword evidence="2 9" id="KW-0645">Protease</keyword>
<name>A0ABS9NJM8_9NEIS</name>
<evidence type="ECO:0000256" key="3">
    <source>
        <dbReference type="ARBA" id="ARBA00022723"/>
    </source>
</evidence>
<evidence type="ECO:0000256" key="9">
    <source>
        <dbReference type="HAMAP-Rule" id="MF_01924"/>
    </source>
</evidence>
<evidence type="ECO:0000256" key="10">
    <source>
        <dbReference type="PIRNR" id="PIRNR026671"/>
    </source>
</evidence>